<gene>
    <name evidence="2" type="ORF">PN838_21005</name>
</gene>
<evidence type="ECO:0000259" key="1">
    <source>
        <dbReference type="Pfam" id="PF08241"/>
    </source>
</evidence>
<protein>
    <submittedName>
        <fullName evidence="2">Methyltransferase domain-containing protein</fullName>
    </submittedName>
</protein>
<accession>A0ABT5FHU1</accession>
<dbReference type="RefSeq" id="WP_272181866.1">
    <property type="nucleotide sequence ID" value="NZ_JAQOMS010000002.1"/>
</dbReference>
<proteinExistence type="predicted"/>
<dbReference type="Gene3D" id="3.40.50.150">
    <property type="entry name" value="Vaccinia Virus protein VP39"/>
    <property type="match status" value="1"/>
</dbReference>
<organism evidence="2 3">
    <name type="scientific">Psychrosphaera algicola</name>
    <dbReference type="NCBI Taxonomy" id="3023714"/>
    <lineage>
        <taxon>Bacteria</taxon>
        <taxon>Pseudomonadati</taxon>
        <taxon>Pseudomonadota</taxon>
        <taxon>Gammaproteobacteria</taxon>
        <taxon>Alteromonadales</taxon>
        <taxon>Pseudoalteromonadaceae</taxon>
        <taxon>Psychrosphaera</taxon>
    </lineage>
</organism>
<evidence type="ECO:0000313" key="3">
    <source>
        <dbReference type="Proteomes" id="UP001528411"/>
    </source>
</evidence>
<reference evidence="2 3" key="1">
    <citation type="submission" date="2023-01" db="EMBL/GenBank/DDBJ databases">
        <title>Psychrosphaera sp. nov., isolated from marine algae.</title>
        <authorList>
            <person name="Bayburt H."/>
            <person name="Choi B.J."/>
            <person name="Kim J.M."/>
            <person name="Choi D.G."/>
            <person name="Jeon C.O."/>
        </authorList>
    </citation>
    <scope>NUCLEOTIDE SEQUENCE [LARGE SCALE GENOMIC DNA]</scope>
    <source>
        <strain evidence="2 3">G1-22</strain>
    </source>
</reference>
<dbReference type="Proteomes" id="UP001528411">
    <property type="component" value="Unassembled WGS sequence"/>
</dbReference>
<keyword evidence="3" id="KW-1185">Reference proteome</keyword>
<comment type="caution">
    <text evidence="2">The sequence shown here is derived from an EMBL/GenBank/DDBJ whole genome shotgun (WGS) entry which is preliminary data.</text>
</comment>
<evidence type="ECO:0000313" key="2">
    <source>
        <dbReference type="EMBL" id="MDC2890765.1"/>
    </source>
</evidence>
<feature type="domain" description="Methyltransferase type 11" evidence="1">
    <location>
        <begin position="50"/>
        <end position="151"/>
    </location>
</feature>
<name>A0ABT5FHU1_9GAMM</name>
<keyword evidence="2" id="KW-0489">Methyltransferase</keyword>
<keyword evidence="2" id="KW-0808">Transferase</keyword>
<dbReference type="SUPFAM" id="SSF53335">
    <property type="entry name" value="S-adenosyl-L-methionine-dependent methyltransferases"/>
    <property type="match status" value="1"/>
</dbReference>
<dbReference type="GO" id="GO:0008168">
    <property type="term" value="F:methyltransferase activity"/>
    <property type="evidence" value="ECO:0007669"/>
    <property type="project" value="UniProtKB-KW"/>
</dbReference>
<dbReference type="Pfam" id="PF08241">
    <property type="entry name" value="Methyltransf_11"/>
    <property type="match status" value="1"/>
</dbReference>
<dbReference type="InterPro" id="IPR013216">
    <property type="entry name" value="Methyltransf_11"/>
</dbReference>
<sequence length="212" mass="24508">MTRNELADYWDNIFDNQDRHKLEWFEPDVSQTIEFLGNALPAEGSLVFIAGAGTSKLVEYLHHRNFQMVLNDISKTALKETKSRVGGRNLHVYLNSDISKPFFSHKNHLEIPNSVELWIDRATLHFLINQKQIDQYFVNLRQVLKVGGYVMLAQFVIGGVSQCTGLPIKQWTIDDFQLNLGSEFRLQASRYHDFIAPNGETKPYVYALFKRE</sequence>
<dbReference type="InterPro" id="IPR029063">
    <property type="entry name" value="SAM-dependent_MTases_sf"/>
</dbReference>
<dbReference type="EMBL" id="JAQOMS010000002">
    <property type="protein sequence ID" value="MDC2890765.1"/>
    <property type="molecule type" value="Genomic_DNA"/>
</dbReference>
<dbReference type="GO" id="GO:0032259">
    <property type="term" value="P:methylation"/>
    <property type="evidence" value="ECO:0007669"/>
    <property type="project" value="UniProtKB-KW"/>
</dbReference>